<evidence type="ECO:0000313" key="3">
    <source>
        <dbReference type="Proteomes" id="UP000824540"/>
    </source>
</evidence>
<organism evidence="2 3">
    <name type="scientific">Albula glossodonta</name>
    <name type="common">roundjaw bonefish</name>
    <dbReference type="NCBI Taxonomy" id="121402"/>
    <lineage>
        <taxon>Eukaryota</taxon>
        <taxon>Metazoa</taxon>
        <taxon>Chordata</taxon>
        <taxon>Craniata</taxon>
        <taxon>Vertebrata</taxon>
        <taxon>Euteleostomi</taxon>
        <taxon>Actinopterygii</taxon>
        <taxon>Neopterygii</taxon>
        <taxon>Teleostei</taxon>
        <taxon>Albuliformes</taxon>
        <taxon>Albulidae</taxon>
        <taxon>Albula</taxon>
    </lineage>
</organism>
<accession>A0A8T2PCK7</accession>
<comment type="caution">
    <text evidence="2">The sequence shown here is derived from an EMBL/GenBank/DDBJ whole genome shotgun (WGS) entry which is preliminary data.</text>
</comment>
<gene>
    <name evidence="2" type="ORF">JZ751_026302</name>
</gene>
<protein>
    <submittedName>
        <fullName evidence="2">Uncharacterized protein</fullName>
    </submittedName>
</protein>
<proteinExistence type="predicted"/>
<dbReference type="Proteomes" id="UP000824540">
    <property type="component" value="Unassembled WGS sequence"/>
</dbReference>
<sequence>MRGRMIPPWIARPTMTVTMYIPSCRATISKSPMAATLPQIREAMPTGEYLRHRAVNRPPKGVQASSQNELHEKERKEMSIRLFESRSGMYRNSIPNTDPIITPLIRLGSDALASLGCHGDRLGPPLPSQSCPKAYYCSSRAWKKLQ</sequence>
<keyword evidence="3" id="KW-1185">Reference proteome</keyword>
<feature type="region of interest" description="Disordered" evidence="1">
    <location>
        <begin position="54"/>
        <end position="76"/>
    </location>
</feature>
<reference evidence="2" key="1">
    <citation type="thesis" date="2021" institute="BYU ScholarsArchive" country="Provo, UT, USA">
        <title>Applications of and Algorithms for Genome Assembly and Genomic Analyses with an Emphasis on Marine Teleosts.</title>
        <authorList>
            <person name="Pickett B.D."/>
        </authorList>
    </citation>
    <scope>NUCLEOTIDE SEQUENCE</scope>
    <source>
        <strain evidence="2">HI-2016</strain>
    </source>
</reference>
<evidence type="ECO:0000313" key="2">
    <source>
        <dbReference type="EMBL" id="KAG9349949.1"/>
    </source>
</evidence>
<dbReference type="EMBL" id="JAFBMS010000008">
    <property type="protein sequence ID" value="KAG9349949.1"/>
    <property type="molecule type" value="Genomic_DNA"/>
</dbReference>
<dbReference type="OrthoDB" id="10535936at2759"/>
<evidence type="ECO:0000256" key="1">
    <source>
        <dbReference type="SAM" id="MobiDB-lite"/>
    </source>
</evidence>
<name>A0A8T2PCK7_9TELE</name>
<dbReference type="AlphaFoldDB" id="A0A8T2PCK7"/>